<evidence type="ECO:0000256" key="1">
    <source>
        <dbReference type="SAM" id="MobiDB-lite"/>
    </source>
</evidence>
<evidence type="ECO:0000313" key="2">
    <source>
        <dbReference type="EMBL" id="OCH90558.1"/>
    </source>
</evidence>
<name>A0A8E2ATB0_9APHY</name>
<feature type="region of interest" description="Disordered" evidence="1">
    <location>
        <begin position="439"/>
        <end position="492"/>
    </location>
</feature>
<dbReference type="AlphaFoldDB" id="A0A8E2ATB0"/>
<organism evidence="2 3">
    <name type="scientific">Obba rivulosa</name>
    <dbReference type="NCBI Taxonomy" id="1052685"/>
    <lineage>
        <taxon>Eukaryota</taxon>
        <taxon>Fungi</taxon>
        <taxon>Dikarya</taxon>
        <taxon>Basidiomycota</taxon>
        <taxon>Agaricomycotina</taxon>
        <taxon>Agaricomycetes</taxon>
        <taxon>Polyporales</taxon>
        <taxon>Gelatoporiaceae</taxon>
        <taxon>Obba</taxon>
    </lineage>
</organism>
<accession>A0A8E2ATB0</accession>
<evidence type="ECO:0000313" key="3">
    <source>
        <dbReference type="Proteomes" id="UP000250043"/>
    </source>
</evidence>
<sequence>MHSAGGGYRAAFRGLSASSLCLCTFTFPRGLAQHRIIGSLQHRAKTQWTLASALRSLHPTPPSHPQVEDRPAVSGKGAPQRLITSSDAVDAVISIINVARFSKPGKAQAKELIALIKDDPDGDDLLVWITNHSRRRSLVVRMLDDRLAQPVLALHLLYMADRLANDTDDDLYHFITFNFVWRRRWAWIPGLIQVQIELTGRTTVEMLNWLIISFIRRKERKAPNEILQLFHDAGLKPTPRTHKLLAELSKIPHNGESPSTDDVQLENTMSYRDMSWILLQNIPKPAPKVDEIALKKHADTVKTIQVHFRSLHYLMDQIKHHDSPERYDPQADASLISRHYKLRMFRLNLYSLLHLIEEFETKNSAHSSKPRKRSDGESSHTRKTEAGERNGYASTILGDVRSTLKLMGDLVELLKEHDAKYAPLEEDLQAFYRRVQLLQTKQSKHPDSPRASEKARGARSEGSVNPEQSPPSPVRQVHPSGASKSGFGLEQL</sequence>
<keyword evidence="3" id="KW-1185">Reference proteome</keyword>
<gene>
    <name evidence="2" type="ORF">OBBRIDRAFT_594610</name>
</gene>
<proteinExistence type="predicted"/>
<feature type="region of interest" description="Disordered" evidence="1">
    <location>
        <begin position="362"/>
        <end position="390"/>
    </location>
</feature>
<protein>
    <submittedName>
        <fullName evidence="2">Uncharacterized protein</fullName>
    </submittedName>
</protein>
<reference evidence="2 3" key="1">
    <citation type="submission" date="2016-07" db="EMBL/GenBank/DDBJ databases">
        <title>Draft genome of the white-rot fungus Obba rivulosa 3A-2.</title>
        <authorList>
            <consortium name="DOE Joint Genome Institute"/>
            <person name="Miettinen O."/>
            <person name="Riley R."/>
            <person name="Acob R."/>
            <person name="Barry K."/>
            <person name="Cullen D."/>
            <person name="De Vries R."/>
            <person name="Hainaut M."/>
            <person name="Hatakka A."/>
            <person name="Henrissat B."/>
            <person name="Hilden K."/>
            <person name="Kuo R."/>
            <person name="Labutti K."/>
            <person name="Lipzen A."/>
            <person name="Makela M.R."/>
            <person name="Sandor L."/>
            <person name="Spatafora J.W."/>
            <person name="Grigoriev I.V."/>
            <person name="Hibbett D.S."/>
        </authorList>
    </citation>
    <scope>NUCLEOTIDE SEQUENCE [LARGE SCALE GENOMIC DNA]</scope>
    <source>
        <strain evidence="2 3">3A-2</strain>
    </source>
</reference>
<dbReference type="EMBL" id="KV722402">
    <property type="protein sequence ID" value="OCH90558.1"/>
    <property type="molecule type" value="Genomic_DNA"/>
</dbReference>
<feature type="compositionally biased region" description="Basic and acidic residues" evidence="1">
    <location>
        <begin position="444"/>
        <end position="459"/>
    </location>
</feature>
<feature type="compositionally biased region" description="Basic and acidic residues" evidence="1">
    <location>
        <begin position="373"/>
        <end position="388"/>
    </location>
</feature>
<feature type="region of interest" description="Disordered" evidence="1">
    <location>
        <begin position="56"/>
        <end position="81"/>
    </location>
</feature>
<dbReference type="Proteomes" id="UP000250043">
    <property type="component" value="Unassembled WGS sequence"/>
</dbReference>
<dbReference type="OrthoDB" id="10421722at2759"/>